<sequence>MTRPRVRCLSSEVTRKELKKKWDAVIVGGGHNGLTAAAYLARSGLSVAVLERRHVIGGAAVTEEIIPGFKFSRCSYLQSLLRPSVLRELELKRHGLKLFKPIATVFTPCIDGRYLLLWPDDHRNYEEISKFSKRDAEAYQRYEDQLQKFSKTLHFLWDSTPPEILAGSSSFTEWLKDKLNKSLFWARFLRHAFSLGQKDMVEFVDLILSPTSKVLDYWFEASINAPGSGYELLHHVMGQSDDHPNVWLHVEGGMGSISLAISNAAKEAGAYILTNAEVSHVMINDNGRVSGVLLADGTQIQSSIVLSNATPYKTFTDLVPQGVLPNDFLHQILQSDYSTYTPYSPSDGSWEDPAYREAFAQKCYGLIDEYAPGFRSSVIGYDMLTPPDLERVFGLTGGNIFHGAMTLNQIFLLRPIKGCFRGAYRSGYRTPVKGLYLCGSGTHPGGGVTGGPGRNAAFTVLRDINKKTRG</sequence>
<dbReference type="Proteomes" id="UP001153076">
    <property type="component" value="Unassembled WGS sequence"/>
</dbReference>
<dbReference type="AlphaFoldDB" id="A0A9Q1KIY9"/>
<accession>A0A9Q1KIY9</accession>
<evidence type="ECO:0000313" key="1">
    <source>
        <dbReference type="EMBL" id="KAJ8443688.1"/>
    </source>
</evidence>
<dbReference type="InterPro" id="IPR036188">
    <property type="entry name" value="FAD/NAD-bd_sf"/>
</dbReference>
<proteinExistence type="predicted"/>
<dbReference type="Pfam" id="PF13450">
    <property type="entry name" value="NAD_binding_8"/>
    <property type="match status" value="1"/>
</dbReference>
<comment type="caution">
    <text evidence="1">The sequence shown here is derived from an EMBL/GenBank/DDBJ whole genome shotgun (WGS) entry which is preliminary data.</text>
</comment>
<dbReference type="PANTHER" id="PTHR10668">
    <property type="entry name" value="PHYTOENE DEHYDROGENASE"/>
    <property type="match status" value="1"/>
</dbReference>
<dbReference type="OrthoDB" id="7777654at2759"/>
<dbReference type="Gene3D" id="3.50.50.60">
    <property type="entry name" value="FAD/NAD(P)-binding domain"/>
    <property type="match status" value="2"/>
</dbReference>
<gene>
    <name evidence="1" type="ORF">Cgig2_019670</name>
</gene>
<protein>
    <recommendedName>
        <fullName evidence="3">Amine oxidase domain-containing protein</fullName>
    </recommendedName>
</protein>
<organism evidence="1 2">
    <name type="scientific">Carnegiea gigantea</name>
    <dbReference type="NCBI Taxonomy" id="171969"/>
    <lineage>
        <taxon>Eukaryota</taxon>
        <taxon>Viridiplantae</taxon>
        <taxon>Streptophyta</taxon>
        <taxon>Embryophyta</taxon>
        <taxon>Tracheophyta</taxon>
        <taxon>Spermatophyta</taxon>
        <taxon>Magnoliopsida</taxon>
        <taxon>eudicotyledons</taxon>
        <taxon>Gunneridae</taxon>
        <taxon>Pentapetalae</taxon>
        <taxon>Caryophyllales</taxon>
        <taxon>Cactineae</taxon>
        <taxon>Cactaceae</taxon>
        <taxon>Cactoideae</taxon>
        <taxon>Echinocereeae</taxon>
        <taxon>Carnegiea</taxon>
    </lineage>
</organism>
<dbReference type="SUPFAM" id="SSF51905">
    <property type="entry name" value="FAD/NAD(P)-binding domain"/>
    <property type="match status" value="1"/>
</dbReference>
<evidence type="ECO:0008006" key="3">
    <source>
        <dbReference type="Google" id="ProtNLM"/>
    </source>
</evidence>
<reference evidence="1" key="1">
    <citation type="submission" date="2022-04" db="EMBL/GenBank/DDBJ databases">
        <title>Carnegiea gigantea Genome sequencing and assembly v2.</title>
        <authorList>
            <person name="Copetti D."/>
            <person name="Sanderson M.J."/>
            <person name="Burquez A."/>
            <person name="Wojciechowski M.F."/>
        </authorList>
    </citation>
    <scope>NUCLEOTIDE SEQUENCE</scope>
    <source>
        <strain evidence="1">SGP5-SGP5p</strain>
        <tissue evidence="1">Aerial part</tissue>
    </source>
</reference>
<name>A0A9Q1KIY9_9CARY</name>
<dbReference type="PANTHER" id="PTHR10668:SF104">
    <property type="entry name" value="AMINE OXIDASE DOMAIN-CONTAINING PROTEIN"/>
    <property type="match status" value="1"/>
</dbReference>
<dbReference type="EMBL" id="JAKOGI010000115">
    <property type="protein sequence ID" value="KAJ8443688.1"/>
    <property type="molecule type" value="Genomic_DNA"/>
</dbReference>
<keyword evidence="2" id="KW-1185">Reference proteome</keyword>
<evidence type="ECO:0000313" key="2">
    <source>
        <dbReference type="Proteomes" id="UP001153076"/>
    </source>
</evidence>